<dbReference type="GO" id="GO:0048500">
    <property type="term" value="C:signal recognition particle"/>
    <property type="evidence" value="ECO:0007669"/>
    <property type="project" value="UniProtKB-UniRule"/>
</dbReference>
<dbReference type="NCBIfam" id="TIGR00959">
    <property type="entry name" value="ffh"/>
    <property type="match status" value="1"/>
</dbReference>
<reference evidence="11" key="1">
    <citation type="submission" date="2020-10" db="EMBL/GenBank/DDBJ databases">
        <authorList>
            <person name="Gilroy R."/>
        </authorList>
    </citation>
    <scope>NUCLEOTIDE SEQUENCE</scope>
    <source>
        <strain evidence="11">CHK190-19873</strain>
    </source>
</reference>
<dbReference type="Pfam" id="PF02978">
    <property type="entry name" value="SRP_SPB"/>
    <property type="match status" value="1"/>
</dbReference>
<dbReference type="Pfam" id="PF00448">
    <property type="entry name" value="SRP54"/>
    <property type="match status" value="1"/>
</dbReference>
<comment type="similarity">
    <text evidence="1 9">Belongs to the GTP-binding SRP family. SRP54 subfamily.</text>
</comment>
<keyword evidence="4 9" id="KW-0694">RNA-binding</keyword>
<evidence type="ECO:0000313" key="11">
    <source>
        <dbReference type="EMBL" id="HIS30504.1"/>
    </source>
</evidence>
<evidence type="ECO:0000313" key="12">
    <source>
        <dbReference type="Proteomes" id="UP000823935"/>
    </source>
</evidence>
<keyword evidence="3 9" id="KW-0378">Hydrolase</keyword>
<evidence type="ECO:0000256" key="2">
    <source>
        <dbReference type="ARBA" id="ARBA00022741"/>
    </source>
</evidence>
<dbReference type="CDD" id="cd18539">
    <property type="entry name" value="SRP_G"/>
    <property type="match status" value="1"/>
</dbReference>
<dbReference type="SUPFAM" id="SSF52540">
    <property type="entry name" value="P-loop containing nucleoside triphosphate hydrolases"/>
    <property type="match status" value="1"/>
</dbReference>
<dbReference type="SMART" id="SM00962">
    <property type="entry name" value="SRP54"/>
    <property type="match status" value="1"/>
</dbReference>
<dbReference type="SMART" id="SM00382">
    <property type="entry name" value="AAA"/>
    <property type="match status" value="1"/>
</dbReference>
<dbReference type="FunFam" id="3.40.50.300:FF:000022">
    <property type="entry name" value="Signal recognition particle 54 kDa subunit"/>
    <property type="match status" value="1"/>
</dbReference>
<dbReference type="Gene3D" id="1.20.120.140">
    <property type="entry name" value="Signal recognition particle SRP54, nucleotide-binding domain"/>
    <property type="match status" value="1"/>
</dbReference>
<keyword evidence="6 9" id="KW-0733">Signal recognition particle</keyword>
<dbReference type="InterPro" id="IPR003593">
    <property type="entry name" value="AAA+_ATPase"/>
</dbReference>
<evidence type="ECO:0000256" key="7">
    <source>
        <dbReference type="ARBA" id="ARBA00023274"/>
    </source>
</evidence>
<feature type="binding site" evidence="9">
    <location>
        <begin position="191"/>
        <end position="195"/>
    </location>
    <ligand>
        <name>GTP</name>
        <dbReference type="ChEBI" id="CHEBI:37565"/>
    </ligand>
</feature>
<dbReference type="InterPro" id="IPR022941">
    <property type="entry name" value="SRP54"/>
</dbReference>
<dbReference type="SMART" id="SM00963">
    <property type="entry name" value="SRP54_N"/>
    <property type="match status" value="1"/>
</dbReference>
<dbReference type="InterPro" id="IPR000897">
    <property type="entry name" value="SRP54_GTPase_dom"/>
</dbReference>
<dbReference type="EC" id="3.6.5.4" evidence="9"/>
<evidence type="ECO:0000256" key="5">
    <source>
        <dbReference type="ARBA" id="ARBA00023134"/>
    </source>
</evidence>
<reference evidence="11" key="2">
    <citation type="journal article" date="2021" name="PeerJ">
        <title>Extensive microbial diversity within the chicken gut microbiome revealed by metagenomics and culture.</title>
        <authorList>
            <person name="Gilroy R."/>
            <person name="Ravi A."/>
            <person name="Getino M."/>
            <person name="Pursley I."/>
            <person name="Horton D.L."/>
            <person name="Alikhan N.F."/>
            <person name="Baker D."/>
            <person name="Gharbi K."/>
            <person name="Hall N."/>
            <person name="Watson M."/>
            <person name="Adriaenssens E.M."/>
            <person name="Foster-Nyarko E."/>
            <person name="Jarju S."/>
            <person name="Secka A."/>
            <person name="Antonio M."/>
            <person name="Oren A."/>
            <person name="Chaudhuri R.R."/>
            <person name="La Ragione R."/>
            <person name="Hildebrand F."/>
            <person name="Pallen M.J."/>
        </authorList>
    </citation>
    <scope>NUCLEOTIDE SEQUENCE</scope>
    <source>
        <strain evidence="11">CHK190-19873</strain>
    </source>
</reference>
<evidence type="ECO:0000259" key="10">
    <source>
        <dbReference type="PROSITE" id="PS00300"/>
    </source>
</evidence>
<evidence type="ECO:0000256" key="8">
    <source>
        <dbReference type="ARBA" id="ARBA00048027"/>
    </source>
</evidence>
<evidence type="ECO:0000256" key="6">
    <source>
        <dbReference type="ARBA" id="ARBA00023135"/>
    </source>
</evidence>
<dbReference type="AlphaFoldDB" id="A0A9D1EQV3"/>
<dbReference type="InterPro" id="IPR013822">
    <property type="entry name" value="Signal_recog_particl_SRP54_hlx"/>
</dbReference>
<comment type="function">
    <text evidence="9">Involved in targeting and insertion of nascent membrane proteins into the cytoplasmic membrane. Binds to the hydrophobic signal sequence of the ribosome-nascent chain (RNC) as it emerges from the ribosomes. The SRP-RNC complex is then targeted to the cytoplasmic membrane where it interacts with the SRP receptor FtsY.</text>
</comment>
<dbReference type="GO" id="GO:0003924">
    <property type="term" value="F:GTPase activity"/>
    <property type="evidence" value="ECO:0007669"/>
    <property type="project" value="UniProtKB-UniRule"/>
</dbReference>
<dbReference type="Gene3D" id="1.10.260.30">
    <property type="entry name" value="Signal recognition particle, SRP54 subunit, M-domain"/>
    <property type="match status" value="1"/>
</dbReference>
<dbReference type="InterPro" id="IPR004780">
    <property type="entry name" value="SRP"/>
</dbReference>
<comment type="domain">
    <text evidence="9">Composed of three domains: the N-terminal N domain, which is responsible for interactions with the ribosome, the central G domain, which binds GTP, and the C-terminal M domain, which binds the RNA and the signal sequence of the RNC.</text>
</comment>
<comment type="subunit">
    <text evidence="9">Part of the signal recognition particle protein translocation system, which is composed of SRP and FtsY.</text>
</comment>
<dbReference type="Gene3D" id="3.40.50.300">
    <property type="entry name" value="P-loop containing nucleotide triphosphate hydrolases"/>
    <property type="match status" value="1"/>
</dbReference>
<evidence type="ECO:0000256" key="9">
    <source>
        <dbReference type="HAMAP-Rule" id="MF_00306"/>
    </source>
</evidence>
<feature type="domain" description="SRP54-type proteins GTP-binding" evidence="10">
    <location>
        <begin position="270"/>
        <end position="283"/>
    </location>
</feature>
<keyword evidence="9" id="KW-0963">Cytoplasm</keyword>
<evidence type="ECO:0000256" key="1">
    <source>
        <dbReference type="ARBA" id="ARBA00005450"/>
    </source>
</evidence>
<dbReference type="PROSITE" id="PS00300">
    <property type="entry name" value="SRP54"/>
    <property type="match status" value="1"/>
</dbReference>
<evidence type="ECO:0000256" key="4">
    <source>
        <dbReference type="ARBA" id="ARBA00022884"/>
    </source>
</evidence>
<dbReference type="PANTHER" id="PTHR11564:SF5">
    <property type="entry name" value="SIGNAL RECOGNITION PARTICLE SUBUNIT SRP54"/>
    <property type="match status" value="1"/>
</dbReference>
<dbReference type="GO" id="GO:0005525">
    <property type="term" value="F:GTP binding"/>
    <property type="evidence" value="ECO:0007669"/>
    <property type="project" value="UniProtKB-UniRule"/>
</dbReference>
<protein>
    <recommendedName>
        <fullName evidence="9">Signal recognition particle protein</fullName>
        <ecNumber evidence="9">3.6.5.4</ecNumber>
    </recommendedName>
    <alternativeName>
        <fullName evidence="9">Fifty-four homolog</fullName>
    </alternativeName>
</protein>
<dbReference type="InterPro" id="IPR004125">
    <property type="entry name" value="Signal_recog_particle_SRP54_M"/>
</dbReference>
<dbReference type="Pfam" id="PF02881">
    <property type="entry name" value="SRP54_N"/>
    <property type="match status" value="1"/>
</dbReference>
<evidence type="ECO:0000256" key="3">
    <source>
        <dbReference type="ARBA" id="ARBA00022801"/>
    </source>
</evidence>
<keyword evidence="2 9" id="KW-0547">Nucleotide-binding</keyword>
<dbReference type="EMBL" id="DVIQ01000019">
    <property type="protein sequence ID" value="HIS30504.1"/>
    <property type="molecule type" value="Genomic_DNA"/>
</dbReference>
<keyword evidence="5 9" id="KW-0342">GTP-binding</keyword>
<gene>
    <name evidence="9 11" type="primary">ffh</name>
    <name evidence="11" type="ORF">IAB44_03000</name>
</gene>
<comment type="caution">
    <text evidence="11">The sequence shown here is derived from an EMBL/GenBank/DDBJ whole genome shotgun (WGS) entry which is preliminary data.</text>
</comment>
<dbReference type="InterPro" id="IPR036891">
    <property type="entry name" value="Signal_recog_part_SRP54_M_sf"/>
</dbReference>
<dbReference type="HAMAP" id="MF_00306">
    <property type="entry name" value="SRP54"/>
    <property type="match status" value="1"/>
</dbReference>
<sequence>MAFESLTEKLQNVFKNLRSKGRLTENDVKTALKEVKMALLEADVSFKVVKQFIKTVQERAVGQDVMNGLNPGQMVIKIVNEELTALMGSETKEIELQPARDVTVIMMAGLQGSGKTTTSAKIAGKLKSKGRKPLLVACDVYRPAAIQQLQINGEKQGVEVFSLGDKANPVDIAREAIDYAKKGGFNVVILDTAGRLHIDEAMMEELSRIKEAITVHQTILVVDAMTGQDAVNVSEMFNNKIGIDGVVLTKLDGDTRGGAALSIRATCGKPILYVGMGEKLEDLEQFYPDRMASRILGMGDVISLIEKAQMNIDEEKARSMEQKLKKAQFGFDDYLESMNQVKKMGGIGKILQMMPGVGSQMKQLEDAVDEGKMAQIEAMILSMTPKERANPDILNISRKRRIAAGAGVDIAEVNKLVKQFEQSRKMMKQMGGMMNAKGGKRGKLRLPF</sequence>
<comment type="catalytic activity">
    <reaction evidence="8 9">
        <text>GTP + H2O = GDP + phosphate + H(+)</text>
        <dbReference type="Rhea" id="RHEA:19669"/>
        <dbReference type="ChEBI" id="CHEBI:15377"/>
        <dbReference type="ChEBI" id="CHEBI:15378"/>
        <dbReference type="ChEBI" id="CHEBI:37565"/>
        <dbReference type="ChEBI" id="CHEBI:43474"/>
        <dbReference type="ChEBI" id="CHEBI:58189"/>
        <dbReference type="EC" id="3.6.5.4"/>
    </reaction>
</comment>
<feature type="binding site" evidence="9">
    <location>
        <begin position="109"/>
        <end position="116"/>
    </location>
    <ligand>
        <name>GTP</name>
        <dbReference type="ChEBI" id="CHEBI:37565"/>
    </ligand>
</feature>
<keyword evidence="7 9" id="KW-0687">Ribonucleoprotein</keyword>
<name>A0A9D1EQV3_9FIRM</name>
<dbReference type="InterPro" id="IPR042101">
    <property type="entry name" value="SRP54_N_sf"/>
</dbReference>
<organism evidence="11 12">
    <name type="scientific">Candidatus Limivivens intestinipullorum</name>
    <dbReference type="NCBI Taxonomy" id="2840858"/>
    <lineage>
        <taxon>Bacteria</taxon>
        <taxon>Bacillati</taxon>
        <taxon>Bacillota</taxon>
        <taxon>Clostridia</taxon>
        <taxon>Lachnospirales</taxon>
        <taxon>Lachnospiraceae</taxon>
        <taxon>Lachnospiraceae incertae sedis</taxon>
        <taxon>Candidatus Limivivens</taxon>
    </lineage>
</organism>
<dbReference type="SUPFAM" id="SSF47446">
    <property type="entry name" value="Signal peptide-binding domain"/>
    <property type="match status" value="1"/>
</dbReference>
<dbReference type="InterPro" id="IPR027417">
    <property type="entry name" value="P-loop_NTPase"/>
</dbReference>
<accession>A0A9D1EQV3</accession>
<comment type="subcellular location">
    <subcellularLocation>
        <location evidence="9">Cytoplasm</location>
    </subcellularLocation>
    <text evidence="9">The SRP-RNC complex is targeted to the cytoplasmic membrane.</text>
</comment>
<dbReference type="Proteomes" id="UP000823935">
    <property type="component" value="Unassembled WGS sequence"/>
</dbReference>
<dbReference type="PANTHER" id="PTHR11564">
    <property type="entry name" value="SIGNAL RECOGNITION PARTICLE 54K PROTEIN SRP54"/>
    <property type="match status" value="1"/>
</dbReference>
<dbReference type="GO" id="GO:0006614">
    <property type="term" value="P:SRP-dependent cotranslational protein targeting to membrane"/>
    <property type="evidence" value="ECO:0007669"/>
    <property type="project" value="InterPro"/>
</dbReference>
<feature type="binding site" evidence="9">
    <location>
        <begin position="249"/>
        <end position="252"/>
    </location>
    <ligand>
        <name>GTP</name>
        <dbReference type="ChEBI" id="CHEBI:37565"/>
    </ligand>
</feature>
<proteinExistence type="inferred from homology"/>
<dbReference type="GO" id="GO:0008312">
    <property type="term" value="F:7S RNA binding"/>
    <property type="evidence" value="ECO:0007669"/>
    <property type="project" value="InterPro"/>
</dbReference>